<gene>
    <name evidence="2" type="ORF">U14_00493</name>
</gene>
<dbReference type="Pfam" id="PF05685">
    <property type="entry name" value="Uma2"/>
    <property type="match status" value="1"/>
</dbReference>
<dbReference type="InterPro" id="IPR008538">
    <property type="entry name" value="Uma2"/>
</dbReference>
<accession>A0A0S6VQ18</accession>
<reference evidence="2" key="1">
    <citation type="journal article" date="2015" name="PeerJ">
        <title>First genomic representation of candidate bacterial phylum KSB3 points to enhanced environmental sensing as a trigger of wastewater bulking.</title>
        <authorList>
            <person name="Sekiguchi Y."/>
            <person name="Ohashi A."/>
            <person name="Parks D.H."/>
            <person name="Yamauchi T."/>
            <person name="Tyson G.W."/>
            <person name="Hugenholtz P."/>
        </authorList>
    </citation>
    <scope>NUCLEOTIDE SEQUENCE [LARGE SCALE GENOMIC DNA]</scope>
</reference>
<evidence type="ECO:0000313" key="3">
    <source>
        <dbReference type="Proteomes" id="UP000030700"/>
    </source>
</evidence>
<dbReference type="InterPro" id="IPR012296">
    <property type="entry name" value="Nuclease_put_TT1808"/>
</dbReference>
<organism evidence="2">
    <name type="scientific">Candidatus Moduliflexus flocculans</name>
    <dbReference type="NCBI Taxonomy" id="1499966"/>
    <lineage>
        <taxon>Bacteria</taxon>
        <taxon>Candidatus Moduliflexota</taxon>
        <taxon>Candidatus Moduliflexia</taxon>
        <taxon>Candidatus Moduliflexales</taxon>
        <taxon>Candidatus Moduliflexaceae</taxon>
    </lineage>
</organism>
<dbReference type="HOGENOM" id="CLU_127156_0_0_0"/>
<dbReference type="SUPFAM" id="SSF52980">
    <property type="entry name" value="Restriction endonuclease-like"/>
    <property type="match status" value="1"/>
</dbReference>
<keyword evidence="3" id="KW-1185">Reference proteome</keyword>
<dbReference type="CDD" id="cd06260">
    <property type="entry name" value="DUF820-like"/>
    <property type="match status" value="1"/>
</dbReference>
<dbReference type="Gene3D" id="3.90.1570.10">
    <property type="entry name" value="tt1808, chain A"/>
    <property type="match status" value="1"/>
</dbReference>
<dbReference type="STRING" id="1499966.U14_00493"/>
<dbReference type="PANTHER" id="PTHR34107">
    <property type="entry name" value="SLL0198 PROTEIN-RELATED"/>
    <property type="match status" value="1"/>
</dbReference>
<dbReference type="PANTHER" id="PTHR34107:SF4">
    <property type="entry name" value="SLL1222 PROTEIN"/>
    <property type="match status" value="1"/>
</dbReference>
<evidence type="ECO:0000313" key="2">
    <source>
        <dbReference type="EMBL" id="GAK49272.1"/>
    </source>
</evidence>
<dbReference type="Proteomes" id="UP000030700">
    <property type="component" value="Unassembled WGS sequence"/>
</dbReference>
<proteinExistence type="predicted"/>
<protein>
    <submittedName>
        <fullName evidence="2">Protein containing DUF820</fullName>
    </submittedName>
</protein>
<name>A0A0S6VQ18_9BACT</name>
<dbReference type="InterPro" id="IPR011335">
    <property type="entry name" value="Restrct_endonuc-II-like"/>
</dbReference>
<dbReference type="AlphaFoldDB" id="A0A0S6VQ18"/>
<evidence type="ECO:0000259" key="1">
    <source>
        <dbReference type="Pfam" id="PF05685"/>
    </source>
</evidence>
<sequence>MSPSYYHSYICTNVASALKSEGTYSVFTELTLVIEGKDYIPDVSLYPKRAVMLGKRDIVKMTEMPLTAIEIVSPSQTMDDALTKFDIYFRAGVKSCWLVSPVTMTVNVYTDMEHVQIFHAGELIEPVLNIRIPLTAIFE</sequence>
<feature type="domain" description="Putative restriction endonuclease" evidence="1">
    <location>
        <begin position="3"/>
        <end position="126"/>
    </location>
</feature>
<dbReference type="EMBL" id="DF820455">
    <property type="protein sequence ID" value="GAK49272.1"/>
    <property type="molecule type" value="Genomic_DNA"/>
</dbReference>